<evidence type="ECO:0000256" key="1">
    <source>
        <dbReference type="ARBA" id="ARBA00004651"/>
    </source>
</evidence>
<dbReference type="GO" id="GO:0044780">
    <property type="term" value="P:bacterial-type flagellum assembly"/>
    <property type="evidence" value="ECO:0007669"/>
    <property type="project" value="InterPro"/>
</dbReference>
<evidence type="ECO:0000256" key="7">
    <source>
        <dbReference type="ARBA" id="ARBA00023136"/>
    </source>
</evidence>
<sequence length="88" mass="10107">MTLEVFIDVMQHAIRLLLTLILPPLLVSLVVGILISIFQAATQIHEQTLTFAPRIIVVFITLLFLFGWMVESMIEFVKDIIEKYMSMV</sequence>
<evidence type="ECO:0000256" key="8">
    <source>
        <dbReference type="ARBA" id="ARBA00023143"/>
    </source>
</evidence>
<gene>
    <name evidence="9" type="primary">fliQ</name>
    <name evidence="10" type="ORF">A4H02_03000</name>
</gene>
<protein>
    <recommendedName>
        <fullName evidence="3 9">Flagellar biosynthetic protein FliQ</fullName>
    </recommendedName>
</protein>
<dbReference type="GO" id="GO:0005886">
    <property type="term" value="C:plasma membrane"/>
    <property type="evidence" value="ECO:0007669"/>
    <property type="project" value="UniProtKB-SubCell"/>
</dbReference>
<dbReference type="PANTHER" id="PTHR34040:SF2">
    <property type="entry name" value="FLAGELLAR BIOSYNTHETIC PROTEIN FLIQ"/>
    <property type="match status" value="1"/>
</dbReference>
<evidence type="ECO:0000256" key="3">
    <source>
        <dbReference type="ARBA" id="ARBA00021718"/>
    </source>
</evidence>
<feature type="transmembrane region" description="Helical" evidence="9">
    <location>
        <begin position="16"/>
        <end position="39"/>
    </location>
</feature>
<comment type="function">
    <text evidence="9">Role in flagellar biosynthesis.</text>
</comment>
<dbReference type="NCBIfam" id="TIGR01402">
    <property type="entry name" value="fliQ"/>
    <property type="match status" value="1"/>
</dbReference>
<name>A0A1E3G3W3_9BACT</name>
<evidence type="ECO:0000256" key="6">
    <source>
        <dbReference type="ARBA" id="ARBA00022989"/>
    </source>
</evidence>
<evidence type="ECO:0000256" key="5">
    <source>
        <dbReference type="ARBA" id="ARBA00022692"/>
    </source>
</evidence>
<dbReference type="InterPro" id="IPR002191">
    <property type="entry name" value="Bac_export_3"/>
</dbReference>
<accession>A0A1E3G3W3</accession>
<dbReference type="STRING" id="1008305.A4H02_03000"/>
<dbReference type="AlphaFoldDB" id="A0A1E3G3W3"/>
<keyword evidence="7 9" id="KW-0472">Membrane</keyword>
<comment type="caution">
    <text evidence="10">The sequence shown here is derived from an EMBL/GenBank/DDBJ whole genome shotgun (WGS) entry which is preliminary data.</text>
</comment>
<dbReference type="OrthoDB" id="9806440at2"/>
<evidence type="ECO:0000313" key="11">
    <source>
        <dbReference type="Proteomes" id="UP000094570"/>
    </source>
</evidence>
<dbReference type="EMBL" id="LWAF01000003">
    <property type="protein sequence ID" value="ODN30850.1"/>
    <property type="molecule type" value="Genomic_DNA"/>
</dbReference>
<dbReference type="Proteomes" id="UP000094570">
    <property type="component" value="Unassembled WGS sequence"/>
</dbReference>
<dbReference type="GO" id="GO:0009306">
    <property type="term" value="P:protein secretion"/>
    <property type="evidence" value="ECO:0007669"/>
    <property type="project" value="InterPro"/>
</dbReference>
<dbReference type="PRINTS" id="PR00952">
    <property type="entry name" value="TYPE3IMQPROT"/>
</dbReference>
<dbReference type="PIRSF" id="PIRSF004669">
    <property type="entry name" value="FliQ"/>
    <property type="match status" value="1"/>
</dbReference>
<comment type="similarity">
    <text evidence="2 9">Belongs to the FliQ/MopD/SpaQ family.</text>
</comment>
<keyword evidence="6 9" id="KW-1133">Transmembrane helix</keyword>
<dbReference type="RefSeq" id="WP_069292689.1">
    <property type="nucleotide sequence ID" value="NZ_CP140110.1"/>
</dbReference>
<evidence type="ECO:0000313" key="10">
    <source>
        <dbReference type="EMBL" id="ODN30850.1"/>
    </source>
</evidence>
<keyword evidence="10" id="KW-0282">Flagellum</keyword>
<dbReference type="InterPro" id="IPR006305">
    <property type="entry name" value="FliQ"/>
</dbReference>
<evidence type="ECO:0000256" key="2">
    <source>
        <dbReference type="ARBA" id="ARBA00006156"/>
    </source>
</evidence>
<keyword evidence="10" id="KW-0969">Cilium</keyword>
<evidence type="ECO:0000256" key="9">
    <source>
        <dbReference type="RuleBase" id="RU364090"/>
    </source>
</evidence>
<keyword evidence="11" id="KW-1185">Reference proteome</keyword>
<keyword evidence="5 9" id="KW-0812">Transmembrane</keyword>
<keyword evidence="8 9" id="KW-0975">Bacterial flagellum</keyword>
<keyword evidence="10" id="KW-0966">Cell projection</keyword>
<dbReference type="Pfam" id="PF01313">
    <property type="entry name" value="Bac_export_3"/>
    <property type="match status" value="1"/>
</dbReference>
<organism evidence="10 11">
    <name type="scientific">Fervidobacterium thailandense</name>
    <dbReference type="NCBI Taxonomy" id="1008305"/>
    <lineage>
        <taxon>Bacteria</taxon>
        <taxon>Thermotogati</taxon>
        <taxon>Thermotogota</taxon>
        <taxon>Thermotogae</taxon>
        <taxon>Thermotogales</taxon>
        <taxon>Fervidobacteriaceae</taxon>
        <taxon>Fervidobacterium</taxon>
    </lineage>
</organism>
<proteinExistence type="inferred from homology"/>
<comment type="subcellular location">
    <subcellularLocation>
        <location evidence="1 9">Cell membrane</location>
        <topology evidence="1">Multi-pass membrane protein</topology>
    </subcellularLocation>
    <subcellularLocation>
        <location evidence="9">Bacterial flagellum basal body</location>
    </subcellularLocation>
</comment>
<feature type="transmembrane region" description="Helical" evidence="9">
    <location>
        <begin position="51"/>
        <end position="70"/>
    </location>
</feature>
<keyword evidence="4 9" id="KW-1003">Cell membrane</keyword>
<reference evidence="11" key="1">
    <citation type="submission" date="2016-04" db="EMBL/GenBank/DDBJ databases">
        <title>The genome sequence project of a novel Fervidobacterium isolate from a hot spring in Thailand.</title>
        <authorList>
            <person name="Gonzalez J.M."/>
            <person name="Cuecas A."/>
            <person name="Kanoksilapatham W."/>
        </authorList>
    </citation>
    <scope>NUCLEOTIDE SEQUENCE [LARGE SCALE GENOMIC DNA]</scope>
    <source>
        <strain evidence="11">FC2004</strain>
    </source>
</reference>
<evidence type="ECO:0000256" key="4">
    <source>
        <dbReference type="ARBA" id="ARBA00022475"/>
    </source>
</evidence>
<dbReference type="PANTHER" id="PTHR34040">
    <property type="entry name" value="FLAGELLAR BIOSYNTHETIC PROTEIN FLIQ"/>
    <property type="match status" value="1"/>
</dbReference>
<dbReference type="GO" id="GO:0009425">
    <property type="term" value="C:bacterial-type flagellum basal body"/>
    <property type="evidence" value="ECO:0007669"/>
    <property type="project" value="UniProtKB-SubCell"/>
</dbReference>